<dbReference type="AlphaFoldDB" id="A0A6A6IIR2"/>
<gene>
    <name evidence="2" type="ORF">BU26DRAFT_263868</name>
</gene>
<feature type="compositionally biased region" description="Basic residues" evidence="1">
    <location>
        <begin position="1"/>
        <end position="10"/>
    </location>
</feature>
<evidence type="ECO:0000256" key="1">
    <source>
        <dbReference type="SAM" id="MobiDB-lite"/>
    </source>
</evidence>
<dbReference type="GeneID" id="54574609"/>
<proteinExistence type="predicted"/>
<reference evidence="2" key="1">
    <citation type="journal article" date="2020" name="Stud. Mycol.">
        <title>101 Dothideomycetes genomes: a test case for predicting lifestyles and emergence of pathogens.</title>
        <authorList>
            <person name="Haridas S."/>
            <person name="Albert R."/>
            <person name="Binder M."/>
            <person name="Bloem J."/>
            <person name="Labutti K."/>
            <person name="Salamov A."/>
            <person name="Andreopoulos B."/>
            <person name="Baker S."/>
            <person name="Barry K."/>
            <person name="Bills G."/>
            <person name="Bluhm B."/>
            <person name="Cannon C."/>
            <person name="Castanera R."/>
            <person name="Culley D."/>
            <person name="Daum C."/>
            <person name="Ezra D."/>
            <person name="Gonzalez J."/>
            <person name="Henrissat B."/>
            <person name="Kuo A."/>
            <person name="Liang C."/>
            <person name="Lipzen A."/>
            <person name="Lutzoni F."/>
            <person name="Magnuson J."/>
            <person name="Mondo S."/>
            <person name="Nolan M."/>
            <person name="Ohm R."/>
            <person name="Pangilinan J."/>
            <person name="Park H.-J."/>
            <person name="Ramirez L."/>
            <person name="Alfaro M."/>
            <person name="Sun H."/>
            <person name="Tritt A."/>
            <person name="Yoshinaga Y."/>
            <person name="Zwiers L.-H."/>
            <person name="Turgeon B."/>
            <person name="Goodwin S."/>
            <person name="Spatafora J."/>
            <person name="Crous P."/>
            <person name="Grigoriev I."/>
        </authorList>
    </citation>
    <scope>NUCLEOTIDE SEQUENCE</scope>
    <source>
        <strain evidence="2">CBS 122368</strain>
    </source>
</reference>
<keyword evidence="3" id="KW-1185">Reference proteome</keyword>
<dbReference type="RefSeq" id="XP_033685468.1">
    <property type="nucleotide sequence ID" value="XM_033821279.1"/>
</dbReference>
<sequence>MLTMHAHPHATPHTETAKHRTGRLSSRVASAFIAPLCQLNCAQGGPATSDGPRPIPHLPPTRSRHFSLLRSFTSPTIAK</sequence>
<dbReference type="Proteomes" id="UP000800094">
    <property type="component" value="Unassembled WGS sequence"/>
</dbReference>
<evidence type="ECO:0000313" key="3">
    <source>
        <dbReference type="Proteomes" id="UP000800094"/>
    </source>
</evidence>
<organism evidence="2 3">
    <name type="scientific">Trematosphaeria pertusa</name>
    <dbReference type="NCBI Taxonomy" id="390896"/>
    <lineage>
        <taxon>Eukaryota</taxon>
        <taxon>Fungi</taxon>
        <taxon>Dikarya</taxon>
        <taxon>Ascomycota</taxon>
        <taxon>Pezizomycotina</taxon>
        <taxon>Dothideomycetes</taxon>
        <taxon>Pleosporomycetidae</taxon>
        <taxon>Pleosporales</taxon>
        <taxon>Massarineae</taxon>
        <taxon>Trematosphaeriaceae</taxon>
        <taxon>Trematosphaeria</taxon>
    </lineage>
</organism>
<evidence type="ECO:0000313" key="2">
    <source>
        <dbReference type="EMBL" id="KAF2250464.1"/>
    </source>
</evidence>
<accession>A0A6A6IIR2</accession>
<name>A0A6A6IIR2_9PLEO</name>
<feature type="region of interest" description="Disordered" evidence="1">
    <location>
        <begin position="1"/>
        <end position="24"/>
    </location>
</feature>
<protein>
    <submittedName>
        <fullName evidence="2">Uncharacterized protein</fullName>
    </submittedName>
</protein>
<dbReference type="EMBL" id="ML987193">
    <property type="protein sequence ID" value="KAF2250464.1"/>
    <property type="molecule type" value="Genomic_DNA"/>
</dbReference>